<dbReference type="PROSITE" id="PS51257">
    <property type="entry name" value="PROKAR_LIPOPROTEIN"/>
    <property type="match status" value="1"/>
</dbReference>
<sequence length="487" mass="54432">MNIMKPKLIALSLFTMAIASCNTEDKKIESILEVTSFDLKTTASELEFNKLDAEIEETFTSKQPGYIRRESGVDEQGKYVVLVYWKSLADAKASMDQFMNDQSVADYASMIEGSTMKMSRFTITDKFTATNNTFTEVMTFNIKEGTDLKAFNKVNNTVGPKFTEKQKGFIQRIMGSNDSGEQVAVVYWDTKANSDAVINDFMNAPVAKEFMGMMDQSTINMKRFQSLSSLKNVTLSNKDKVVALLNSFNTGDQTPISYINPNKYIQHNLGVADGLQGFGELMQHAPEGGFKANVVRAFQDGDYVFAQTEYDFFGPKAAFDIFRFEDGLIVEHWDNLSGVQQPNPSGHTQFDGATALTDLDKTEANKAIVRGFIEDVLLDHQMDKVPSYINPKEYVQHNPSVADGLEGFGAAMKYFAENGLVMEYDNLHMVLGQGNFVLSVSEGKFGKGDHTAYYDLFRLENGLIVEHWDVIAAIPAKSEWKNTNGKY</sequence>
<proteinExistence type="predicted"/>
<dbReference type="Gene3D" id="3.10.450.50">
    <property type="match status" value="2"/>
</dbReference>
<gene>
    <name evidence="1" type="ORF">LCGC14_0121690</name>
</gene>
<evidence type="ECO:0000313" key="1">
    <source>
        <dbReference type="EMBL" id="KKO00763.1"/>
    </source>
</evidence>
<dbReference type="AlphaFoldDB" id="A0A0F9VLN6"/>
<organism evidence="1">
    <name type="scientific">marine sediment metagenome</name>
    <dbReference type="NCBI Taxonomy" id="412755"/>
    <lineage>
        <taxon>unclassified sequences</taxon>
        <taxon>metagenomes</taxon>
        <taxon>ecological metagenomes</taxon>
    </lineage>
</organism>
<evidence type="ECO:0008006" key="2">
    <source>
        <dbReference type="Google" id="ProtNLM"/>
    </source>
</evidence>
<comment type="caution">
    <text evidence="1">The sequence shown here is derived from an EMBL/GenBank/DDBJ whole genome shotgun (WGS) entry which is preliminary data.</text>
</comment>
<dbReference type="SUPFAM" id="SSF54909">
    <property type="entry name" value="Dimeric alpha+beta barrel"/>
    <property type="match status" value="1"/>
</dbReference>
<dbReference type="Gene3D" id="3.30.70.100">
    <property type="match status" value="1"/>
</dbReference>
<dbReference type="InterPro" id="IPR011008">
    <property type="entry name" value="Dimeric_a/b-barrel"/>
</dbReference>
<protein>
    <recommendedName>
        <fullName evidence="2">SnoaL-like domain-containing protein</fullName>
    </recommendedName>
</protein>
<accession>A0A0F9VLN6</accession>
<dbReference type="InterPro" id="IPR032710">
    <property type="entry name" value="NTF2-like_dom_sf"/>
</dbReference>
<dbReference type="SUPFAM" id="SSF54427">
    <property type="entry name" value="NTF2-like"/>
    <property type="match status" value="2"/>
</dbReference>
<name>A0A0F9VLN6_9ZZZZ</name>
<reference evidence="1" key="1">
    <citation type="journal article" date="2015" name="Nature">
        <title>Complex archaea that bridge the gap between prokaryotes and eukaryotes.</title>
        <authorList>
            <person name="Spang A."/>
            <person name="Saw J.H."/>
            <person name="Jorgensen S.L."/>
            <person name="Zaremba-Niedzwiedzka K."/>
            <person name="Martijn J."/>
            <person name="Lind A.E."/>
            <person name="van Eijk R."/>
            <person name="Schleper C."/>
            <person name="Guy L."/>
            <person name="Ettema T.J."/>
        </authorList>
    </citation>
    <scope>NUCLEOTIDE SEQUENCE</scope>
</reference>
<dbReference type="EMBL" id="LAZR01000038">
    <property type="protein sequence ID" value="KKO00763.1"/>
    <property type="molecule type" value="Genomic_DNA"/>
</dbReference>